<gene>
    <name evidence="3" type="ORF">LCGC14_0934640</name>
</gene>
<evidence type="ECO:0000259" key="2">
    <source>
        <dbReference type="Pfam" id="PF13439"/>
    </source>
</evidence>
<dbReference type="SUPFAM" id="SSF53756">
    <property type="entry name" value="UDP-Glycosyltransferase/glycogen phosphorylase"/>
    <property type="match status" value="1"/>
</dbReference>
<comment type="caution">
    <text evidence="3">The sequence shown here is derived from an EMBL/GenBank/DDBJ whole genome shotgun (WGS) entry which is preliminary data.</text>
</comment>
<evidence type="ECO:0000313" key="3">
    <source>
        <dbReference type="EMBL" id="KKN20518.1"/>
    </source>
</evidence>
<name>A0A0F9RTF6_9ZZZZ</name>
<dbReference type="Pfam" id="PF13439">
    <property type="entry name" value="Glyco_transf_4"/>
    <property type="match status" value="1"/>
</dbReference>
<dbReference type="Pfam" id="PF00534">
    <property type="entry name" value="Glycos_transf_1"/>
    <property type="match status" value="1"/>
</dbReference>
<reference evidence="3" key="1">
    <citation type="journal article" date="2015" name="Nature">
        <title>Complex archaea that bridge the gap between prokaryotes and eukaryotes.</title>
        <authorList>
            <person name="Spang A."/>
            <person name="Saw J.H."/>
            <person name="Jorgensen S.L."/>
            <person name="Zaremba-Niedzwiedzka K."/>
            <person name="Martijn J."/>
            <person name="Lind A.E."/>
            <person name="van Eijk R."/>
            <person name="Schleper C."/>
            <person name="Guy L."/>
            <person name="Ettema T.J."/>
        </authorList>
    </citation>
    <scope>NUCLEOTIDE SEQUENCE</scope>
</reference>
<organism evidence="3">
    <name type="scientific">marine sediment metagenome</name>
    <dbReference type="NCBI Taxonomy" id="412755"/>
    <lineage>
        <taxon>unclassified sequences</taxon>
        <taxon>metagenomes</taxon>
        <taxon>ecological metagenomes</taxon>
    </lineage>
</organism>
<evidence type="ECO:0000259" key="1">
    <source>
        <dbReference type="Pfam" id="PF00534"/>
    </source>
</evidence>
<proteinExistence type="predicted"/>
<dbReference type="InterPro" id="IPR001296">
    <property type="entry name" value="Glyco_trans_1"/>
</dbReference>
<evidence type="ECO:0008006" key="4">
    <source>
        <dbReference type="Google" id="ProtNLM"/>
    </source>
</evidence>
<sequence length="408" mass="46216">MAPVSLPIRSDLGYSPIETIIHNIDQELHSLDYRSIVACSGDSRVAGEHYQTIDQSIGDYWSDDTPERRRNINIHFSKVLDRVKMGDIDIIHAHETKAVKFIYDAAASMNIPIVMTLHLEPQDNMLEEAYQRWCSPLSSPLVYCASISEYQKKQYDGLVNIESVVYNGIKLNEYSAIEKPNKENYLFTIGRITSDKGQDKAIEIAKKTGSKLIIAGCVQNKIKDKEFFAGLKKSIDLIVEPGEYSVNDNNNYHEKVIKPLLECDKQIIYIGEISCEHKKQWFAHARATLFPIQWDEPFGLVMIESMACGTPVIALNRGAVPEIIVDEKTGFVLDSESDMVEAVKRIDSIDRRQCRQHVQNHFSVTRMVDGYCALYHEISSSHEPSKNSRILLDRGLPIPVENTVIVPT</sequence>
<dbReference type="EMBL" id="LAZR01003234">
    <property type="protein sequence ID" value="KKN20518.1"/>
    <property type="molecule type" value="Genomic_DNA"/>
</dbReference>
<dbReference type="PANTHER" id="PTHR45947:SF3">
    <property type="entry name" value="SULFOQUINOVOSYL TRANSFERASE SQD2"/>
    <property type="match status" value="1"/>
</dbReference>
<accession>A0A0F9RTF6</accession>
<dbReference type="AlphaFoldDB" id="A0A0F9RTF6"/>
<feature type="domain" description="Glycosyl transferase family 1" evidence="1">
    <location>
        <begin position="177"/>
        <end position="349"/>
    </location>
</feature>
<dbReference type="InterPro" id="IPR050194">
    <property type="entry name" value="Glycosyltransferase_grp1"/>
</dbReference>
<protein>
    <recommendedName>
        <fullName evidence="4">Glycosyl transferase family 1 domain-containing protein</fullName>
    </recommendedName>
</protein>
<feature type="domain" description="Glycosyltransferase subfamily 4-like N-terminal" evidence="2">
    <location>
        <begin position="17"/>
        <end position="172"/>
    </location>
</feature>
<dbReference type="GO" id="GO:0016757">
    <property type="term" value="F:glycosyltransferase activity"/>
    <property type="evidence" value="ECO:0007669"/>
    <property type="project" value="InterPro"/>
</dbReference>
<dbReference type="PANTHER" id="PTHR45947">
    <property type="entry name" value="SULFOQUINOVOSYL TRANSFERASE SQD2"/>
    <property type="match status" value="1"/>
</dbReference>
<dbReference type="InterPro" id="IPR028098">
    <property type="entry name" value="Glyco_trans_4-like_N"/>
</dbReference>
<dbReference type="Gene3D" id="3.40.50.2000">
    <property type="entry name" value="Glycogen Phosphorylase B"/>
    <property type="match status" value="2"/>
</dbReference>